<evidence type="ECO:0000313" key="4">
    <source>
        <dbReference type="Ensembl" id="ENSOTSP00005130692.1"/>
    </source>
</evidence>
<feature type="compositionally biased region" description="Low complexity" evidence="2">
    <location>
        <begin position="1096"/>
        <end position="1108"/>
    </location>
</feature>
<feature type="compositionally biased region" description="Basic and acidic residues" evidence="2">
    <location>
        <begin position="639"/>
        <end position="664"/>
    </location>
</feature>
<gene>
    <name evidence="4" type="primary">LOC112260028</name>
</gene>
<protein>
    <recommendedName>
        <fullName evidence="3">FHA domain-containing protein</fullName>
    </recommendedName>
</protein>
<dbReference type="PANTHER" id="PTHR15715:SF17">
    <property type="entry name" value="CENTROSOMAL PROTEIN OF 170 KDA"/>
    <property type="match status" value="1"/>
</dbReference>
<feature type="region of interest" description="Disordered" evidence="2">
    <location>
        <begin position="107"/>
        <end position="337"/>
    </location>
</feature>
<feature type="compositionally biased region" description="Basic and acidic residues" evidence="2">
    <location>
        <begin position="227"/>
        <end position="238"/>
    </location>
</feature>
<sequence length="1463" mass="159964">MSLTSWFLVSSGGTRHRLPLEMIFVGRDDCELMLQSRSVDKQHAVINYEVTSDEHKVKDLGSLNGTFVNDVRIQEQTYVTLKINDKLRFGYDILSIIHQLQLTKKHFNGEPTKSPAKTPRPAETKAAEGTTMEPSAKPADSHQGDDKMAGDIAASHRGTPLYGQPSWWGDGDADDENSFKQETKTCGKKHDSSAAEPKRSERPMEDGLGLEPSYFEIPTKESQMAEDSIHEIPTKDTEGAAATTASSAQGHASPHAFTIEFDDTSPGKVRIKDHVSKLTPDHRPRPKKAPQPGSKDLSTLQAAMMASESKVADWLAHNDPPTVHSESTEEDSKSIKSDVPVHFHRLKGSKHEDGTQSDSENGIGLRFGSRRLALEERLRSAQGGQGGQWGRTTGNRTTFMIEFYNDDNPRKRRSYSFSQTAPLLGGAAREALCPTPPSHSKAPSTMTTDFSKAPLSAALIAGAPTAARVLMKQRSEDQSIGRSSVSTGHQTTEPSPSEEGLRTPRSQGDRDREQEDDQSDKGTYTIELENRNPEEEEARRMIDKVWSWAGMRGKDHKKLTTMSEDSVAVGSSHWVSQWTSPAANHTRTDPEGSGAESSAFVHQQRVDAFELAVSIRSTSSATSSLTERKRRTLPQLPIDDPRIGEKQDTEPQEKERQVENEGDRACFTSIEEGDMMNQTKAPLQASSKPSLRPMSSSEKRSEERRRRAEDRIQHYSKGGGDRGGKSGGKSLVRQGSFTIEKPSGVVPIELIPRIKGDAGVLGSERSDSVGSMDTATLLKDTEAVMAFLEAKLRAENKLDRANRAGFFSPESDVDTASTYNQAAGEGEKKPTHQKRRSLSSLYKEKSNLGSTSKTAASTNARERLERKTKTRTDPSRPDVRRSVQPASSRARQPSQDLTDDDQTSSFPISDILSSDQESLHSRTYGRGHFTSTDDLLHSKLEAKSSCKTSSSKSSKTLQAATASSLGKQASLPQPRPTRTSLLRRARLGDTSDTDQADADRMSVASEVSTTSSTSKPPSGRKGPSRLDMLAQPRRTRLGSISARSDSECTVGRSSTSSPRLSAETILRLGLRSPTDNKLAPRMRANSVSKLTEAKSRISSSIHSTPSASNRWRRLPPEYGSTSEEEFGSNRNSPKPGRPLRPHPVLRGTRLGGSTGILNSGQVGPGGVVLKHRMREQQEEYVKDWTAHSEEIARISQDLTKDLAILAREIHDVAGEIDSVSSSGTAPSTTVSTAATTPGSTIDTHEVLIDCVFDESLNFRKIPPMVQNKAPEINGRPVERRPRAPDSLDCVLQRRTWNRDEAVLDSLLLTSVSQLSAQIRQSVDKTAGKIRILFKDKDRNWDEIESKLRSDSDIPLLKTSNKDISSIVLELKRVEKQLQVINIMVDPEGTLDALSSLDLTSPLTPKPSPGSQGPQKTLPGPAARGYTASSATTEGSGSVSARDLGSLHFNRIHPSGEESAITQK</sequence>
<feature type="region of interest" description="Disordered" evidence="2">
    <location>
        <begin position="578"/>
        <end position="601"/>
    </location>
</feature>
<feature type="compositionally biased region" description="Polar residues" evidence="2">
    <location>
        <begin position="676"/>
        <end position="685"/>
    </location>
</feature>
<reference evidence="4" key="3">
    <citation type="submission" date="2025-09" db="UniProtKB">
        <authorList>
            <consortium name="Ensembl"/>
        </authorList>
    </citation>
    <scope>IDENTIFICATION</scope>
</reference>
<feature type="region of interest" description="Disordered" evidence="2">
    <location>
        <begin position="615"/>
        <end position="736"/>
    </location>
</feature>
<dbReference type="SMART" id="SM00240">
    <property type="entry name" value="FHA"/>
    <property type="match status" value="1"/>
</dbReference>
<feature type="compositionally biased region" description="Low complexity" evidence="2">
    <location>
        <begin position="945"/>
        <end position="964"/>
    </location>
</feature>
<feature type="compositionally biased region" description="Basic and acidic residues" evidence="2">
    <location>
        <begin position="499"/>
        <end position="513"/>
    </location>
</feature>
<feature type="compositionally biased region" description="Low complexity" evidence="2">
    <location>
        <begin position="615"/>
        <end position="625"/>
    </location>
</feature>
<feature type="compositionally biased region" description="Basic and acidic residues" evidence="2">
    <location>
        <begin position="934"/>
        <end position="944"/>
    </location>
</feature>
<feature type="region of interest" description="Disordered" evidence="2">
    <location>
        <begin position="1217"/>
        <end position="1237"/>
    </location>
</feature>
<dbReference type="SUPFAM" id="SSF49879">
    <property type="entry name" value="SMAD/FHA domain"/>
    <property type="match status" value="1"/>
</dbReference>
<feature type="compositionally biased region" description="Low complexity" evidence="2">
    <location>
        <begin position="1008"/>
        <end position="1021"/>
    </location>
</feature>
<dbReference type="GeneTree" id="ENSGT00940000155103"/>
<dbReference type="Ensembl" id="ENSOTST00005148804.1">
    <property type="protein sequence ID" value="ENSOTSP00005130692.1"/>
    <property type="gene ID" value="ENSOTSG00005026838.2"/>
</dbReference>
<dbReference type="Gene3D" id="2.60.200.20">
    <property type="match status" value="1"/>
</dbReference>
<keyword evidence="5" id="KW-1185">Reference proteome</keyword>
<feature type="compositionally biased region" description="Basic and acidic residues" evidence="2">
    <location>
        <begin position="326"/>
        <end position="337"/>
    </location>
</feature>
<feature type="region of interest" description="Disordered" evidence="2">
    <location>
        <begin position="1396"/>
        <end position="1463"/>
    </location>
</feature>
<comment type="similarity">
    <text evidence="1">Belongs to the CEP170 family.</text>
</comment>
<feature type="region of interest" description="Disordered" evidence="2">
    <location>
        <begin position="473"/>
        <end position="538"/>
    </location>
</feature>
<feature type="compositionally biased region" description="Basic and acidic residues" evidence="2">
    <location>
        <begin position="860"/>
        <end position="881"/>
    </location>
</feature>
<feature type="compositionally biased region" description="Basic and acidic residues" evidence="2">
    <location>
        <begin position="177"/>
        <end position="205"/>
    </location>
</feature>
<feature type="compositionally biased region" description="Low complexity" evidence="2">
    <location>
        <begin position="686"/>
        <end position="696"/>
    </location>
</feature>
<dbReference type="InterPro" id="IPR051176">
    <property type="entry name" value="Cent_Immune-Sig_Mod"/>
</dbReference>
<reference evidence="4" key="2">
    <citation type="submission" date="2025-08" db="UniProtKB">
        <authorList>
            <consortium name="Ensembl"/>
        </authorList>
    </citation>
    <scope>IDENTIFICATION</scope>
</reference>
<feature type="compositionally biased region" description="Basic and acidic residues" evidence="2">
    <location>
        <begin position="270"/>
        <end position="283"/>
    </location>
</feature>
<dbReference type="InterPro" id="IPR029300">
    <property type="entry name" value="CEP170_C"/>
</dbReference>
<reference evidence="5" key="1">
    <citation type="journal article" date="2018" name="PLoS ONE">
        <title>Chinook salmon (Oncorhynchus tshawytscha) genome and transcriptome.</title>
        <authorList>
            <person name="Christensen K.A."/>
            <person name="Leong J.S."/>
            <person name="Sakhrani D."/>
            <person name="Biagi C.A."/>
            <person name="Minkley D.R."/>
            <person name="Withler R.E."/>
            <person name="Rondeau E.B."/>
            <person name="Koop B.F."/>
            <person name="Devlin R.H."/>
        </authorList>
    </citation>
    <scope>NUCLEOTIDE SEQUENCE [LARGE SCALE GENOMIC DNA]</scope>
</reference>
<dbReference type="InterPro" id="IPR008984">
    <property type="entry name" value="SMAD_FHA_dom_sf"/>
</dbReference>
<dbReference type="Pfam" id="PF15308">
    <property type="entry name" value="CEP170_C"/>
    <property type="match status" value="1"/>
</dbReference>
<dbReference type="Pfam" id="PF00498">
    <property type="entry name" value="FHA"/>
    <property type="match status" value="1"/>
</dbReference>
<feature type="compositionally biased region" description="Low complexity" evidence="2">
    <location>
        <begin position="1218"/>
        <end position="1237"/>
    </location>
</feature>
<feature type="compositionally biased region" description="Polar residues" evidence="2">
    <location>
        <begin position="847"/>
        <end position="859"/>
    </location>
</feature>
<dbReference type="GO" id="GO:0005814">
    <property type="term" value="C:centriole"/>
    <property type="evidence" value="ECO:0007669"/>
    <property type="project" value="TreeGrafter"/>
</dbReference>
<dbReference type="Proteomes" id="UP000694402">
    <property type="component" value="Unassembled WGS sequence"/>
</dbReference>
<dbReference type="PANTHER" id="PTHR15715">
    <property type="entry name" value="CENTROSOMAL PROTEIN OF 170 KDA"/>
    <property type="match status" value="1"/>
</dbReference>
<feature type="compositionally biased region" description="Basic and acidic residues" evidence="2">
    <location>
        <begin position="139"/>
        <end position="149"/>
    </location>
</feature>
<evidence type="ECO:0000313" key="5">
    <source>
        <dbReference type="Proteomes" id="UP000694402"/>
    </source>
</evidence>
<feature type="compositionally biased region" description="Polar residues" evidence="2">
    <location>
        <begin position="884"/>
        <end position="893"/>
    </location>
</feature>
<feature type="domain" description="FHA" evidence="3">
    <location>
        <begin position="23"/>
        <end position="73"/>
    </location>
</feature>
<feature type="region of interest" description="Disordered" evidence="2">
    <location>
        <begin position="798"/>
        <end position="1163"/>
    </location>
</feature>
<dbReference type="InterPro" id="IPR000253">
    <property type="entry name" value="FHA_dom"/>
</dbReference>
<accession>A0AAZ3QN01</accession>
<feature type="compositionally biased region" description="Low complexity" evidence="2">
    <location>
        <begin position="1424"/>
        <end position="1440"/>
    </location>
</feature>
<feature type="compositionally biased region" description="Basic and acidic residues" evidence="2">
    <location>
        <begin position="697"/>
        <end position="724"/>
    </location>
</feature>
<dbReference type="PROSITE" id="PS50006">
    <property type="entry name" value="FHA_DOMAIN"/>
    <property type="match status" value="1"/>
</dbReference>
<feature type="compositionally biased region" description="Polar residues" evidence="2">
    <location>
        <begin position="965"/>
        <end position="980"/>
    </location>
</feature>
<organism evidence="4 5">
    <name type="scientific">Oncorhynchus tshawytscha</name>
    <name type="common">Chinook salmon</name>
    <name type="synonym">Salmo tshawytscha</name>
    <dbReference type="NCBI Taxonomy" id="74940"/>
    <lineage>
        <taxon>Eukaryota</taxon>
        <taxon>Metazoa</taxon>
        <taxon>Chordata</taxon>
        <taxon>Craniata</taxon>
        <taxon>Vertebrata</taxon>
        <taxon>Euteleostomi</taxon>
        <taxon>Actinopterygii</taxon>
        <taxon>Neopterygii</taxon>
        <taxon>Teleostei</taxon>
        <taxon>Protacanthopterygii</taxon>
        <taxon>Salmoniformes</taxon>
        <taxon>Salmonidae</taxon>
        <taxon>Salmoninae</taxon>
        <taxon>Oncorhynchus</taxon>
    </lineage>
</organism>
<evidence type="ECO:0000256" key="2">
    <source>
        <dbReference type="SAM" id="MobiDB-lite"/>
    </source>
</evidence>
<feature type="compositionally biased region" description="Basic and acidic residues" evidence="2">
    <location>
        <begin position="528"/>
        <end position="538"/>
    </location>
</feature>
<feature type="compositionally biased region" description="Polar residues" evidence="2">
    <location>
        <begin position="480"/>
        <end position="495"/>
    </location>
</feature>
<evidence type="ECO:0000259" key="3">
    <source>
        <dbReference type="PROSITE" id="PS50006"/>
    </source>
</evidence>
<proteinExistence type="inferred from homology"/>
<name>A0AAZ3QN01_ONCTS</name>
<evidence type="ECO:0000256" key="1">
    <source>
        <dbReference type="ARBA" id="ARBA00010436"/>
    </source>
</evidence>